<organism evidence="1 2">
    <name type="scientific">Porcisia hertigi</name>
    <dbReference type="NCBI Taxonomy" id="2761500"/>
    <lineage>
        <taxon>Eukaryota</taxon>
        <taxon>Discoba</taxon>
        <taxon>Euglenozoa</taxon>
        <taxon>Kinetoplastea</taxon>
        <taxon>Metakinetoplastina</taxon>
        <taxon>Trypanosomatida</taxon>
        <taxon>Trypanosomatidae</taxon>
        <taxon>Leishmaniinae</taxon>
        <taxon>Porcisia</taxon>
    </lineage>
</organism>
<keyword evidence="2" id="KW-1185">Reference proteome</keyword>
<dbReference type="GeneID" id="94286258"/>
<dbReference type="Proteomes" id="UP000674318">
    <property type="component" value="Unassembled WGS sequence"/>
</dbReference>
<gene>
    <name evidence="1" type="ORF">JKF63_00129</name>
</gene>
<comment type="caution">
    <text evidence="1">The sequence shown here is derived from an EMBL/GenBank/DDBJ whole genome shotgun (WGS) entry which is preliminary data.</text>
</comment>
<dbReference type="AlphaFoldDB" id="A0A836L0T3"/>
<dbReference type="EMBL" id="JAFJZO010000036">
    <property type="protein sequence ID" value="KAG5490010.1"/>
    <property type="molecule type" value="Genomic_DNA"/>
</dbReference>
<reference evidence="1 2" key="1">
    <citation type="submission" date="2021-02" db="EMBL/GenBank/DDBJ databases">
        <title>Porcisia hertigi Genome sequencing and assembly.</title>
        <authorList>
            <person name="Almutairi H."/>
            <person name="Gatherer D."/>
        </authorList>
    </citation>
    <scope>NUCLEOTIDE SEQUENCE [LARGE SCALE GENOMIC DNA]</scope>
    <source>
        <strain evidence="1 2">C119</strain>
    </source>
</reference>
<dbReference type="OrthoDB" id="258140at2759"/>
<sequence length="158" mass="18431">MVMGEGSSRQAVLQNVVCAEMEARTRLVCDALTSFQRIVGLCVAERHGRWAVFFDDERPRHGWSCPECGYAEADVDTVRRQRPRRTPVKVFHERLTDKPCVTPLCDEREFQGKQPYRCRYASEAEMLLDRRHVFQEEYGPLLQRIQLASERIQESVTR</sequence>
<dbReference type="RefSeq" id="XP_067752338.1">
    <property type="nucleotide sequence ID" value="XM_067896181.1"/>
</dbReference>
<protein>
    <submittedName>
        <fullName evidence="1">Uncharacterized protein</fullName>
    </submittedName>
</protein>
<accession>A0A836L0T3</accession>
<evidence type="ECO:0000313" key="2">
    <source>
        <dbReference type="Proteomes" id="UP000674318"/>
    </source>
</evidence>
<proteinExistence type="predicted"/>
<name>A0A836L0T3_9TRYP</name>
<dbReference type="KEGG" id="phet:94286258"/>
<evidence type="ECO:0000313" key="1">
    <source>
        <dbReference type="EMBL" id="KAG5490010.1"/>
    </source>
</evidence>